<dbReference type="AlphaFoldDB" id="A0A6N8TMF9"/>
<reference evidence="5 6" key="1">
    <citation type="submission" date="2019-12" db="EMBL/GenBank/DDBJ databases">
        <title>Shinella granuli gen. nov., sp. nov., and proposal of the reclassification of Zoogloea ramigera ATCC 19623 as Shinella zoogloeoides sp. nov.</title>
        <authorList>
            <person name="Gao J."/>
        </authorList>
    </citation>
    <scope>NUCLEOTIDE SEQUENCE [LARGE SCALE GENOMIC DNA]</scope>
    <source>
        <strain evidence="5 6">DSM 287</strain>
    </source>
</reference>
<comment type="caution">
    <text evidence="5">The sequence shown here is derived from an EMBL/GenBank/DDBJ whole genome shotgun (WGS) entry which is preliminary data.</text>
</comment>
<evidence type="ECO:0000313" key="5">
    <source>
        <dbReference type="EMBL" id="MXO02418.1"/>
    </source>
</evidence>
<dbReference type="SMART" id="SM00342">
    <property type="entry name" value="HTH_ARAC"/>
    <property type="match status" value="1"/>
</dbReference>
<dbReference type="Pfam" id="PF14525">
    <property type="entry name" value="AraC_binding_2"/>
    <property type="match status" value="1"/>
</dbReference>
<dbReference type="Proteomes" id="UP000440304">
    <property type="component" value="Unassembled WGS sequence"/>
</dbReference>
<evidence type="ECO:0000256" key="1">
    <source>
        <dbReference type="ARBA" id="ARBA00023015"/>
    </source>
</evidence>
<name>A0A6N8TMF9_SHIZO</name>
<dbReference type="Pfam" id="PF12833">
    <property type="entry name" value="HTH_18"/>
    <property type="match status" value="1"/>
</dbReference>
<evidence type="ECO:0000259" key="4">
    <source>
        <dbReference type="PROSITE" id="PS01124"/>
    </source>
</evidence>
<dbReference type="SUPFAM" id="SSF46689">
    <property type="entry name" value="Homeodomain-like"/>
    <property type="match status" value="1"/>
</dbReference>
<organism evidence="5 6">
    <name type="scientific">Shinella zoogloeoides</name>
    <name type="common">Crabtreella saccharophila</name>
    <dbReference type="NCBI Taxonomy" id="352475"/>
    <lineage>
        <taxon>Bacteria</taxon>
        <taxon>Pseudomonadati</taxon>
        <taxon>Pseudomonadota</taxon>
        <taxon>Alphaproteobacteria</taxon>
        <taxon>Hyphomicrobiales</taxon>
        <taxon>Rhizobiaceae</taxon>
        <taxon>Shinella</taxon>
    </lineage>
</organism>
<keyword evidence="1" id="KW-0805">Transcription regulation</keyword>
<dbReference type="OrthoDB" id="252470at2"/>
<dbReference type="InterPro" id="IPR009057">
    <property type="entry name" value="Homeodomain-like_sf"/>
</dbReference>
<protein>
    <submittedName>
        <fullName evidence="5">Helix-turn-helix domain-containing protein</fullName>
    </submittedName>
</protein>
<dbReference type="GO" id="GO:0003700">
    <property type="term" value="F:DNA-binding transcription factor activity"/>
    <property type="evidence" value="ECO:0007669"/>
    <property type="project" value="InterPro"/>
</dbReference>
<accession>A0A6N8TMF9</accession>
<keyword evidence="2" id="KW-0238">DNA-binding</keyword>
<dbReference type="RefSeq" id="WP_160787709.1">
    <property type="nucleotide sequence ID" value="NZ_CP086610.1"/>
</dbReference>
<sequence length="324" mass="36421">MDTEDNAAAAPSISFSVNDIPGKNRRGAIRDYLSEMMHVEVEPADLDIPFQYSADLRFLPDVSFGHAFSSAVVTHRTRQLLKDAQDDLMLVMPEARMTILMPNRDDLVIEPGGAALVSQAREMRLVHHETAASWAVRMPHRNMARMLVGLSAAPVLALPQGTPMLEVLRRFRRVLDGDPLRHVAERELTSRQLQEIIAGTIRHSAGYVGEAEENGLLAVRLRTVKADIDDNLGNIHLNLEWIAARQKVSSRYVRKLFEREGTSFSDHLRKTRLARVYSMLIDPRNSGRTINSIAHECGFPEASSMNRAFREEYGMTPSDVRGRN</sequence>
<dbReference type="GO" id="GO:0043565">
    <property type="term" value="F:sequence-specific DNA binding"/>
    <property type="evidence" value="ECO:0007669"/>
    <property type="project" value="InterPro"/>
</dbReference>
<evidence type="ECO:0000256" key="2">
    <source>
        <dbReference type="ARBA" id="ARBA00023125"/>
    </source>
</evidence>
<dbReference type="InterPro" id="IPR035418">
    <property type="entry name" value="AraC-bd_2"/>
</dbReference>
<dbReference type="InterPro" id="IPR050204">
    <property type="entry name" value="AraC_XylS_family_regulators"/>
</dbReference>
<dbReference type="PANTHER" id="PTHR46796:SF6">
    <property type="entry name" value="ARAC SUBFAMILY"/>
    <property type="match status" value="1"/>
</dbReference>
<dbReference type="PANTHER" id="PTHR46796">
    <property type="entry name" value="HTH-TYPE TRANSCRIPTIONAL ACTIVATOR RHAS-RELATED"/>
    <property type="match status" value="1"/>
</dbReference>
<dbReference type="PROSITE" id="PS01124">
    <property type="entry name" value="HTH_ARAC_FAMILY_2"/>
    <property type="match status" value="1"/>
</dbReference>
<proteinExistence type="predicted"/>
<evidence type="ECO:0000256" key="3">
    <source>
        <dbReference type="ARBA" id="ARBA00023163"/>
    </source>
</evidence>
<evidence type="ECO:0000313" key="6">
    <source>
        <dbReference type="Proteomes" id="UP000440304"/>
    </source>
</evidence>
<keyword evidence="3" id="KW-0804">Transcription</keyword>
<dbReference type="EMBL" id="WUML01000022">
    <property type="protein sequence ID" value="MXO02418.1"/>
    <property type="molecule type" value="Genomic_DNA"/>
</dbReference>
<dbReference type="InterPro" id="IPR018060">
    <property type="entry name" value="HTH_AraC"/>
</dbReference>
<dbReference type="Gene3D" id="1.10.10.60">
    <property type="entry name" value="Homeodomain-like"/>
    <property type="match status" value="1"/>
</dbReference>
<feature type="domain" description="HTH araC/xylS-type" evidence="4">
    <location>
        <begin position="222"/>
        <end position="323"/>
    </location>
</feature>
<gene>
    <name evidence="5" type="ORF">GR156_19050</name>
</gene>